<feature type="compositionally biased region" description="Low complexity" evidence="1">
    <location>
        <begin position="200"/>
        <end position="210"/>
    </location>
</feature>
<gene>
    <name evidence="2" type="ORF">SELMODRAFT_431988</name>
</gene>
<protein>
    <submittedName>
        <fullName evidence="2">Uncharacterized protein</fullName>
    </submittedName>
</protein>
<evidence type="ECO:0000313" key="3">
    <source>
        <dbReference type="Proteomes" id="UP000001514"/>
    </source>
</evidence>
<feature type="compositionally biased region" description="Polar residues" evidence="1">
    <location>
        <begin position="151"/>
        <end position="167"/>
    </location>
</feature>
<accession>D8TEL9</accession>
<evidence type="ECO:0000313" key="2">
    <source>
        <dbReference type="EMBL" id="EFJ04921.1"/>
    </source>
</evidence>
<feature type="compositionally biased region" description="Polar residues" evidence="1">
    <location>
        <begin position="181"/>
        <end position="193"/>
    </location>
</feature>
<dbReference type="EMBL" id="GL377744">
    <property type="protein sequence ID" value="EFJ04921.1"/>
    <property type="molecule type" value="Genomic_DNA"/>
</dbReference>
<reference evidence="2 3" key="1">
    <citation type="journal article" date="2011" name="Science">
        <title>The Selaginella genome identifies genetic changes associated with the evolution of vascular plants.</title>
        <authorList>
            <person name="Banks J.A."/>
            <person name="Nishiyama T."/>
            <person name="Hasebe M."/>
            <person name="Bowman J.L."/>
            <person name="Gribskov M."/>
            <person name="dePamphilis C."/>
            <person name="Albert V.A."/>
            <person name="Aono N."/>
            <person name="Aoyama T."/>
            <person name="Ambrose B.A."/>
            <person name="Ashton N.W."/>
            <person name="Axtell M.J."/>
            <person name="Barker E."/>
            <person name="Barker M.S."/>
            <person name="Bennetzen J.L."/>
            <person name="Bonawitz N.D."/>
            <person name="Chapple C."/>
            <person name="Cheng C."/>
            <person name="Correa L.G."/>
            <person name="Dacre M."/>
            <person name="DeBarry J."/>
            <person name="Dreyer I."/>
            <person name="Elias M."/>
            <person name="Engstrom E.M."/>
            <person name="Estelle M."/>
            <person name="Feng L."/>
            <person name="Finet C."/>
            <person name="Floyd S.K."/>
            <person name="Frommer W.B."/>
            <person name="Fujita T."/>
            <person name="Gramzow L."/>
            <person name="Gutensohn M."/>
            <person name="Harholt J."/>
            <person name="Hattori M."/>
            <person name="Heyl A."/>
            <person name="Hirai T."/>
            <person name="Hiwatashi Y."/>
            <person name="Ishikawa M."/>
            <person name="Iwata M."/>
            <person name="Karol K.G."/>
            <person name="Koehler B."/>
            <person name="Kolukisaoglu U."/>
            <person name="Kubo M."/>
            <person name="Kurata T."/>
            <person name="Lalonde S."/>
            <person name="Li K."/>
            <person name="Li Y."/>
            <person name="Litt A."/>
            <person name="Lyons E."/>
            <person name="Manning G."/>
            <person name="Maruyama T."/>
            <person name="Michael T.P."/>
            <person name="Mikami K."/>
            <person name="Miyazaki S."/>
            <person name="Morinaga S."/>
            <person name="Murata T."/>
            <person name="Mueller-Roeber B."/>
            <person name="Nelson D.R."/>
            <person name="Obara M."/>
            <person name="Oguri Y."/>
            <person name="Olmstead R.G."/>
            <person name="Onodera N."/>
            <person name="Petersen B.L."/>
            <person name="Pils B."/>
            <person name="Prigge M."/>
            <person name="Rensing S.A."/>
            <person name="Riano-Pachon D.M."/>
            <person name="Roberts A.W."/>
            <person name="Sato Y."/>
            <person name="Scheller H.V."/>
            <person name="Schulz B."/>
            <person name="Schulz C."/>
            <person name="Shakirov E.V."/>
            <person name="Shibagaki N."/>
            <person name="Shinohara N."/>
            <person name="Shippen D.E."/>
            <person name="Soerensen I."/>
            <person name="Sotooka R."/>
            <person name="Sugimoto N."/>
            <person name="Sugita M."/>
            <person name="Sumikawa N."/>
            <person name="Tanurdzic M."/>
            <person name="Theissen G."/>
            <person name="Ulvskov P."/>
            <person name="Wakazuki S."/>
            <person name="Weng J.K."/>
            <person name="Willats W.W."/>
            <person name="Wipf D."/>
            <person name="Wolf P.G."/>
            <person name="Yang L."/>
            <person name="Zimmer A.D."/>
            <person name="Zhu Q."/>
            <person name="Mitros T."/>
            <person name="Hellsten U."/>
            <person name="Loque D."/>
            <person name="Otillar R."/>
            <person name="Salamov A."/>
            <person name="Schmutz J."/>
            <person name="Shapiro H."/>
            <person name="Lindquist E."/>
            <person name="Lucas S."/>
            <person name="Rokhsar D."/>
            <person name="Grigoriev I.V."/>
        </authorList>
    </citation>
    <scope>NUCLEOTIDE SEQUENCE [LARGE SCALE GENOMIC DNA]</scope>
</reference>
<feature type="region of interest" description="Disordered" evidence="1">
    <location>
        <begin position="52"/>
        <end position="71"/>
    </location>
</feature>
<dbReference type="Gramene" id="EFJ04921">
    <property type="protein sequence ID" value="EFJ04921"/>
    <property type="gene ID" value="SELMODRAFT_431988"/>
</dbReference>
<feature type="compositionally biased region" description="Polar residues" evidence="1">
    <location>
        <begin position="252"/>
        <end position="262"/>
    </location>
</feature>
<proteinExistence type="predicted"/>
<feature type="region of interest" description="Disordered" evidence="1">
    <location>
        <begin position="95"/>
        <end position="303"/>
    </location>
</feature>
<keyword evidence="3" id="KW-1185">Reference proteome</keyword>
<dbReference type="InParanoid" id="D8TEL9"/>
<dbReference type="KEGG" id="smo:SELMODRAFT_431988"/>
<dbReference type="HOGENOM" id="CLU_935074_0_0_1"/>
<feature type="compositionally biased region" description="Basic and acidic residues" evidence="1">
    <location>
        <begin position="119"/>
        <end position="131"/>
    </location>
</feature>
<name>D8TEL9_SELML</name>
<sequence length="303" mass="33421">MDDFVHCALQACGNAQREAVTHTLNARKHQLIAEYQRATAIGAVAYGVEESKKENARKQREAAEDAARAKAETLPKEDTVKMLVQSCFDKMWKERERGIPRQHHEDAGRGTRSQGKRQQRTDTSLHIREAGSSKTRKVSLPSGERDVTHGRQGNEQGRNVVTGTPPTHSDAPGFSSRGPLHQQSPTVLGSQPAMTGRGGQRQSRGNGRPPRSQPNWPSGRGRQTTPRPPPAAQQRQPTQNQKPPSPPRGQAMQPSQHHNNTPLHERTQRYGLGRNSPPQQRPHSPVTAVPVDRKGKAKVSGYL</sequence>
<dbReference type="Proteomes" id="UP000001514">
    <property type="component" value="Unassembled WGS sequence"/>
</dbReference>
<evidence type="ECO:0000256" key="1">
    <source>
        <dbReference type="SAM" id="MobiDB-lite"/>
    </source>
</evidence>
<dbReference type="AlphaFoldDB" id="D8TEL9"/>
<feature type="compositionally biased region" description="Basic and acidic residues" evidence="1">
    <location>
        <begin position="95"/>
        <end position="109"/>
    </location>
</feature>
<organism evidence="3">
    <name type="scientific">Selaginella moellendorffii</name>
    <name type="common">Spikemoss</name>
    <dbReference type="NCBI Taxonomy" id="88036"/>
    <lineage>
        <taxon>Eukaryota</taxon>
        <taxon>Viridiplantae</taxon>
        <taxon>Streptophyta</taxon>
        <taxon>Embryophyta</taxon>
        <taxon>Tracheophyta</taxon>
        <taxon>Lycopodiopsida</taxon>
        <taxon>Selaginellales</taxon>
        <taxon>Selaginellaceae</taxon>
        <taxon>Selaginella</taxon>
    </lineage>
</organism>